<organism evidence="1 2">
    <name type="scientific">Camellia sinensis var. sinensis</name>
    <name type="common">China tea</name>
    <dbReference type="NCBI Taxonomy" id="542762"/>
    <lineage>
        <taxon>Eukaryota</taxon>
        <taxon>Viridiplantae</taxon>
        <taxon>Streptophyta</taxon>
        <taxon>Embryophyta</taxon>
        <taxon>Tracheophyta</taxon>
        <taxon>Spermatophyta</taxon>
        <taxon>Magnoliopsida</taxon>
        <taxon>eudicotyledons</taxon>
        <taxon>Gunneridae</taxon>
        <taxon>Pentapetalae</taxon>
        <taxon>asterids</taxon>
        <taxon>Ericales</taxon>
        <taxon>Theaceae</taxon>
        <taxon>Camellia</taxon>
    </lineage>
</organism>
<comment type="caution">
    <text evidence="1">The sequence shown here is derived from an EMBL/GenBank/DDBJ whole genome shotgun (WGS) entry which is preliminary data.</text>
</comment>
<keyword evidence="2" id="KW-1185">Reference proteome</keyword>
<dbReference type="AlphaFoldDB" id="A0A4S4E0U0"/>
<name>A0A4S4E0U0_CAMSN</name>
<evidence type="ECO:0000313" key="1">
    <source>
        <dbReference type="EMBL" id="THG09412.1"/>
    </source>
</evidence>
<dbReference type="EMBL" id="SDRB02008537">
    <property type="protein sequence ID" value="THG09412.1"/>
    <property type="molecule type" value="Genomic_DNA"/>
</dbReference>
<dbReference type="STRING" id="542762.A0A4S4E0U0"/>
<proteinExistence type="predicted"/>
<accession>A0A4S4E0U0</accession>
<evidence type="ECO:0000313" key="2">
    <source>
        <dbReference type="Proteomes" id="UP000306102"/>
    </source>
</evidence>
<dbReference type="Proteomes" id="UP000306102">
    <property type="component" value="Unassembled WGS sequence"/>
</dbReference>
<gene>
    <name evidence="1" type="ORF">TEA_028011</name>
</gene>
<protein>
    <submittedName>
        <fullName evidence="1">Uncharacterized protein</fullName>
    </submittedName>
</protein>
<sequence length="260" mass="27786">MIDDVPNLSFLDCRKLLSLSPNAVGANQTSEHGLLSELNVDGSMLSSGILRPSFSSIVDEVSTTLKKLSASKSDQDLASLRSPHFANSCATVDLSSPPRLTGPQVSAPIVKRNGPRTSAIGSFKVSGSSPWATATISEAPDFAVSPSSNLDAVTRHDRRSRKRTVSDMLNVIPSLQCLELQSDLADSSKKLVADIQRLSNARMFALGMQKLLGVRPDEKLEEDNANSDGKATAGAKSALEASDKFLEQMRRAFRIEAVGS</sequence>
<reference evidence="1 2" key="1">
    <citation type="journal article" date="2018" name="Proc. Natl. Acad. Sci. U.S.A.">
        <title>Draft genome sequence of Camellia sinensis var. sinensis provides insights into the evolution of the tea genome and tea quality.</title>
        <authorList>
            <person name="Wei C."/>
            <person name="Yang H."/>
            <person name="Wang S."/>
            <person name="Zhao J."/>
            <person name="Liu C."/>
            <person name="Gao L."/>
            <person name="Xia E."/>
            <person name="Lu Y."/>
            <person name="Tai Y."/>
            <person name="She G."/>
            <person name="Sun J."/>
            <person name="Cao H."/>
            <person name="Tong W."/>
            <person name="Gao Q."/>
            <person name="Li Y."/>
            <person name="Deng W."/>
            <person name="Jiang X."/>
            <person name="Wang W."/>
            <person name="Chen Q."/>
            <person name="Zhang S."/>
            <person name="Li H."/>
            <person name="Wu J."/>
            <person name="Wang P."/>
            <person name="Li P."/>
            <person name="Shi C."/>
            <person name="Zheng F."/>
            <person name="Jian J."/>
            <person name="Huang B."/>
            <person name="Shan D."/>
            <person name="Shi M."/>
            <person name="Fang C."/>
            <person name="Yue Y."/>
            <person name="Li F."/>
            <person name="Li D."/>
            <person name="Wei S."/>
            <person name="Han B."/>
            <person name="Jiang C."/>
            <person name="Yin Y."/>
            <person name="Xia T."/>
            <person name="Zhang Z."/>
            <person name="Bennetzen J.L."/>
            <person name="Zhao S."/>
            <person name="Wan X."/>
        </authorList>
    </citation>
    <scope>NUCLEOTIDE SEQUENCE [LARGE SCALE GENOMIC DNA]</scope>
    <source>
        <strain evidence="2">cv. Shuchazao</strain>
        <tissue evidence="1">Leaf</tissue>
    </source>
</reference>